<feature type="transmembrane region" description="Helical" evidence="1">
    <location>
        <begin position="52"/>
        <end position="73"/>
    </location>
</feature>
<evidence type="ECO:0000313" key="2">
    <source>
        <dbReference type="EMBL" id="MDT0380918.1"/>
    </source>
</evidence>
<evidence type="ECO:0008006" key="4">
    <source>
        <dbReference type="Google" id="ProtNLM"/>
    </source>
</evidence>
<name>A0ABU2NXL0_9ACTN</name>
<feature type="transmembrane region" description="Helical" evidence="1">
    <location>
        <begin position="85"/>
        <end position="104"/>
    </location>
</feature>
<accession>A0ABU2NXL0</accession>
<keyword evidence="1" id="KW-0812">Transmembrane</keyword>
<protein>
    <recommendedName>
        <fullName evidence="4">Integral membrane protein</fullName>
    </recommendedName>
</protein>
<feature type="transmembrane region" description="Helical" evidence="1">
    <location>
        <begin position="7"/>
        <end position="32"/>
    </location>
</feature>
<feature type="transmembrane region" description="Helical" evidence="1">
    <location>
        <begin position="110"/>
        <end position="127"/>
    </location>
</feature>
<dbReference type="Proteomes" id="UP001183414">
    <property type="component" value="Unassembled WGS sequence"/>
</dbReference>
<sequence length="151" mass="15721">MTRRPVAAIAAVVLTCEAVGFVLLQVFMGMVVDKQQMSLAGLDPDMMSTGSVVGGALLGAYLLFCAGVLVVMAVRDRAPGKVPRLLLISAAVLHAVLGALTIGLVGWSAFGFMMLVLALLVWTLVSYSRLPKHRRTDGGSAPQPSAEPTAG</sequence>
<dbReference type="RefSeq" id="WP_037790455.1">
    <property type="nucleotide sequence ID" value="NZ_JAVREQ010000018.1"/>
</dbReference>
<evidence type="ECO:0000256" key="1">
    <source>
        <dbReference type="SAM" id="Phobius"/>
    </source>
</evidence>
<keyword evidence="1" id="KW-1133">Transmembrane helix</keyword>
<keyword evidence="3" id="KW-1185">Reference proteome</keyword>
<comment type="caution">
    <text evidence="2">The sequence shown here is derived from an EMBL/GenBank/DDBJ whole genome shotgun (WGS) entry which is preliminary data.</text>
</comment>
<evidence type="ECO:0000313" key="3">
    <source>
        <dbReference type="Proteomes" id="UP001183414"/>
    </source>
</evidence>
<keyword evidence="1" id="KW-0472">Membrane</keyword>
<dbReference type="EMBL" id="JAVREQ010000018">
    <property type="protein sequence ID" value="MDT0380918.1"/>
    <property type="molecule type" value="Genomic_DNA"/>
</dbReference>
<organism evidence="2 3">
    <name type="scientific">Streptomyces hazeniae</name>
    <dbReference type="NCBI Taxonomy" id="3075538"/>
    <lineage>
        <taxon>Bacteria</taxon>
        <taxon>Bacillati</taxon>
        <taxon>Actinomycetota</taxon>
        <taxon>Actinomycetes</taxon>
        <taxon>Kitasatosporales</taxon>
        <taxon>Streptomycetaceae</taxon>
        <taxon>Streptomyces</taxon>
    </lineage>
</organism>
<proteinExistence type="predicted"/>
<reference evidence="3" key="1">
    <citation type="submission" date="2023-07" db="EMBL/GenBank/DDBJ databases">
        <title>30 novel species of actinomycetes from the DSMZ collection.</title>
        <authorList>
            <person name="Nouioui I."/>
        </authorList>
    </citation>
    <scope>NUCLEOTIDE SEQUENCE [LARGE SCALE GENOMIC DNA]</scope>
    <source>
        <strain evidence="3">DSM 42041</strain>
    </source>
</reference>
<gene>
    <name evidence="2" type="ORF">RM572_19370</name>
</gene>